<dbReference type="AlphaFoldDB" id="A0A9N8DH62"/>
<dbReference type="Proteomes" id="UP001153069">
    <property type="component" value="Unassembled WGS sequence"/>
</dbReference>
<protein>
    <submittedName>
        <fullName evidence="2">DUF218 domain protein</fullName>
    </submittedName>
</protein>
<accession>A0A9N8DH62</accession>
<evidence type="ECO:0000256" key="1">
    <source>
        <dbReference type="SAM" id="Phobius"/>
    </source>
</evidence>
<evidence type="ECO:0000313" key="2">
    <source>
        <dbReference type="EMBL" id="CAB9499609.1"/>
    </source>
</evidence>
<feature type="transmembrane region" description="Helical" evidence="1">
    <location>
        <begin position="27"/>
        <end position="50"/>
    </location>
</feature>
<keyword evidence="1" id="KW-1133">Transmembrane helix</keyword>
<dbReference type="PANTHER" id="PTHR28110:SF1">
    <property type="entry name" value="TRANSMEMBRANE PROTEIN"/>
    <property type="match status" value="1"/>
</dbReference>
<sequence>MLPQFELQAKRRMQHVKRRRQEQRTRVAVMVFGVICLLGVLIFSNVYIIYRHQPSPNGDNVVANSNNNDPNSNINNSNVRRRNVWIGKDAQPFNQDQSASKSHHLIMVAGHSVTVSGDLEDADHDEKDWFLLEYQKGKGLPEVIIAHIKRGIQEADQDPNSLLIFSGGETRGATGPNTEAASYFNVADAMTLWKGTVRARTAAEEFATDSFQNLMFSICRFHEVTGSYPTKITVISFSFKGPRFETMHARALGWPADKFVFVGVDPPASTTGFDLEASTRGEYENAAKPFETDPYGCHSAVLQEKRKARNPFSRTPPYELTCPEMKSLLNYCGPKLFPREELPWRNL</sequence>
<keyword evidence="3" id="KW-1185">Reference proteome</keyword>
<dbReference type="InterPro" id="IPR055323">
    <property type="entry name" value="C57A10.07/YOR238W"/>
</dbReference>
<dbReference type="EMBL" id="CAICTM010000064">
    <property type="protein sequence ID" value="CAB9499609.1"/>
    <property type="molecule type" value="Genomic_DNA"/>
</dbReference>
<dbReference type="PANTHER" id="PTHR28110">
    <property type="entry name" value="TRANSMEMBRANE PROTEIN"/>
    <property type="match status" value="1"/>
</dbReference>
<evidence type="ECO:0000313" key="3">
    <source>
        <dbReference type="Proteomes" id="UP001153069"/>
    </source>
</evidence>
<comment type="caution">
    <text evidence="2">The sequence shown here is derived from an EMBL/GenBank/DDBJ whole genome shotgun (WGS) entry which is preliminary data.</text>
</comment>
<keyword evidence="1" id="KW-0812">Transmembrane</keyword>
<reference evidence="2" key="1">
    <citation type="submission" date="2020-06" db="EMBL/GenBank/DDBJ databases">
        <authorList>
            <consortium name="Plant Systems Biology data submission"/>
        </authorList>
    </citation>
    <scope>NUCLEOTIDE SEQUENCE</scope>
    <source>
        <strain evidence="2">D6</strain>
    </source>
</reference>
<name>A0A9N8DH62_9STRA</name>
<proteinExistence type="predicted"/>
<gene>
    <name evidence="2" type="ORF">SEMRO_65_G036600.1</name>
</gene>
<dbReference type="OrthoDB" id="4347at2759"/>
<dbReference type="GO" id="GO:0005737">
    <property type="term" value="C:cytoplasm"/>
    <property type="evidence" value="ECO:0007669"/>
    <property type="project" value="TreeGrafter"/>
</dbReference>
<organism evidence="2 3">
    <name type="scientific">Seminavis robusta</name>
    <dbReference type="NCBI Taxonomy" id="568900"/>
    <lineage>
        <taxon>Eukaryota</taxon>
        <taxon>Sar</taxon>
        <taxon>Stramenopiles</taxon>
        <taxon>Ochrophyta</taxon>
        <taxon>Bacillariophyta</taxon>
        <taxon>Bacillariophyceae</taxon>
        <taxon>Bacillariophycidae</taxon>
        <taxon>Naviculales</taxon>
        <taxon>Naviculaceae</taxon>
        <taxon>Seminavis</taxon>
    </lineage>
</organism>
<keyword evidence="1" id="KW-0472">Membrane</keyword>